<evidence type="ECO:0000313" key="4">
    <source>
        <dbReference type="Proteomes" id="UP000078240"/>
    </source>
</evidence>
<dbReference type="EMBL" id="JAWRVI010000021">
    <property type="protein sequence ID" value="KAK4089041.1"/>
    <property type="molecule type" value="Genomic_DNA"/>
</dbReference>
<dbReference type="Proteomes" id="UP001287286">
    <property type="component" value="Unassembled WGS sequence"/>
</dbReference>
<proteinExistence type="predicted"/>
<sequence>MGFASMMSRGTLVHAHMEQSTMLMNQGFSRSKCKSRTQTRAVATGITSDEAFRLTEKTASPATKAKRTISSAWKRVKAVTRLLSGGRPGRTTPSATNHAPILPSLREKVMDGIEAQICCSVDEWVESASSSVFAVDGATTSTMDGYEADDDRCLAVDSSLDESFEVVADPDMEQMNKAQELFTPTTDYFQILQKELASDRDVADADADDEASLDSHEDDHLWNESSDYGLSIIEEE</sequence>
<feature type="compositionally biased region" description="Basic and acidic residues" evidence="1">
    <location>
        <begin position="213"/>
        <end position="222"/>
    </location>
</feature>
<evidence type="ECO:0000313" key="5">
    <source>
        <dbReference type="Proteomes" id="UP001287286"/>
    </source>
</evidence>
<accession>A0A179GXA8</accession>
<reference evidence="2 5" key="3">
    <citation type="journal article" date="2024" name="Microbiol. Resour. Announc.">
        <title>Genome annotations for the ascomycete fungi Trichoderma harzianum, Trichoderma aggressivum, and Purpureocillium lilacinum.</title>
        <authorList>
            <person name="Beijen E.P.W."/>
            <person name="Ohm R.A."/>
        </authorList>
    </citation>
    <scope>NUCLEOTIDE SEQUENCE [LARGE SCALE GENOMIC DNA]</scope>
    <source>
        <strain evidence="2 5">CBS 150709</strain>
    </source>
</reference>
<gene>
    <name evidence="2" type="ORF">Purlil1_6474</name>
    <name evidence="3" type="ORF">VFPBJ_04712</name>
</gene>
<keyword evidence="5" id="KW-1185">Reference proteome</keyword>
<dbReference type="AlphaFoldDB" id="A0A179GXA8"/>
<name>A0A179GXA8_PURLI</name>
<evidence type="ECO:0000313" key="3">
    <source>
        <dbReference type="EMBL" id="OAQ82128.1"/>
    </source>
</evidence>
<reference evidence="3 4" key="1">
    <citation type="submission" date="2016-01" db="EMBL/GenBank/DDBJ databases">
        <title>Biosynthesis of antibiotic leucinostatins and their inhibition on Phytophthora in bio-control Purpureocillium lilacinum.</title>
        <authorList>
            <person name="Wang G."/>
            <person name="Liu Z."/>
            <person name="Lin R."/>
            <person name="Li E."/>
            <person name="Mao Z."/>
            <person name="Ling J."/>
            <person name="Yin W."/>
            <person name="Xie B."/>
        </authorList>
    </citation>
    <scope>NUCLEOTIDE SEQUENCE [LARGE SCALE GENOMIC DNA]</scope>
    <source>
        <strain evidence="3">PLBJ-1</strain>
    </source>
</reference>
<evidence type="ECO:0000256" key="1">
    <source>
        <dbReference type="SAM" id="MobiDB-lite"/>
    </source>
</evidence>
<feature type="region of interest" description="Disordered" evidence="1">
    <location>
        <begin position="199"/>
        <end position="236"/>
    </location>
</feature>
<reference evidence="2" key="2">
    <citation type="submission" date="2023-11" db="EMBL/GenBank/DDBJ databases">
        <authorList>
            <person name="Beijen E."/>
            <person name="Ohm R.A."/>
        </authorList>
    </citation>
    <scope>NUCLEOTIDE SEQUENCE</scope>
    <source>
        <strain evidence="2">CBS 150709</strain>
    </source>
</reference>
<dbReference type="Proteomes" id="UP000078240">
    <property type="component" value="Unassembled WGS sequence"/>
</dbReference>
<organism evidence="3 4">
    <name type="scientific">Purpureocillium lilacinum</name>
    <name type="common">Paecilomyces lilacinus</name>
    <dbReference type="NCBI Taxonomy" id="33203"/>
    <lineage>
        <taxon>Eukaryota</taxon>
        <taxon>Fungi</taxon>
        <taxon>Dikarya</taxon>
        <taxon>Ascomycota</taxon>
        <taxon>Pezizomycotina</taxon>
        <taxon>Sordariomycetes</taxon>
        <taxon>Hypocreomycetidae</taxon>
        <taxon>Hypocreales</taxon>
        <taxon>Ophiocordycipitaceae</taxon>
        <taxon>Purpureocillium</taxon>
    </lineage>
</organism>
<dbReference type="EMBL" id="LSBH01000003">
    <property type="protein sequence ID" value="OAQ82128.1"/>
    <property type="molecule type" value="Genomic_DNA"/>
</dbReference>
<comment type="caution">
    <text evidence="3">The sequence shown here is derived from an EMBL/GenBank/DDBJ whole genome shotgun (WGS) entry which is preliminary data.</text>
</comment>
<protein>
    <submittedName>
        <fullName evidence="3">Uncharacterized protein</fullName>
    </submittedName>
</protein>
<evidence type="ECO:0000313" key="2">
    <source>
        <dbReference type="EMBL" id="KAK4089041.1"/>
    </source>
</evidence>